<evidence type="ECO:0000256" key="1">
    <source>
        <dbReference type="SAM" id="Phobius"/>
    </source>
</evidence>
<name>A0A544SX41_9BACI</name>
<proteinExistence type="predicted"/>
<feature type="transmembrane region" description="Helical" evidence="1">
    <location>
        <begin position="162"/>
        <end position="182"/>
    </location>
</feature>
<feature type="transmembrane region" description="Helical" evidence="1">
    <location>
        <begin position="78"/>
        <end position="97"/>
    </location>
</feature>
<keyword evidence="3" id="KW-1185">Reference proteome</keyword>
<reference evidence="2 3" key="1">
    <citation type="submission" date="2019-05" db="EMBL/GenBank/DDBJ databases">
        <title>Psychrobacillus vulpis sp. nov., a new species isolated from feces of a red fox that inhabits in The Tablas de Daimiel Natural Park, Albacete, Spain.</title>
        <authorList>
            <person name="Rodriguez M."/>
            <person name="Reina J.C."/>
            <person name="Bejar V."/>
            <person name="Llamas I."/>
        </authorList>
    </citation>
    <scope>NUCLEOTIDE SEQUENCE [LARGE SCALE GENOMIC DNA]</scope>
    <source>
        <strain evidence="2 3">NEAU-3TGS17</strain>
    </source>
</reference>
<dbReference type="RefSeq" id="WP_142540420.1">
    <property type="nucleotide sequence ID" value="NZ_BMIE01000001.1"/>
</dbReference>
<accession>A0A544SX41</accession>
<protein>
    <submittedName>
        <fullName evidence="2">TIGR02206 family membrane protein</fullName>
    </submittedName>
</protein>
<keyword evidence="1" id="KW-0812">Transmembrane</keyword>
<comment type="caution">
    <text evidence="2">The sequence shown here is derived from an EMBL/GenBank/DDBJ whole genome shotgun (WGS) entry which is preliminary data.</text>
</comment>
<feature type="transmembrane region" description="Helical" evidence="1">
    <location>
        <begin position="205"/>
        <end position="227"/>
    </location>
</feature>
<keyword evidence="1" id="KW-0472">Membrane</keyword>
<feature type="transmembrane region" description="Helical" evidence="1">
    <location>
        <begin position="6"/>
        <end position="33"/>
    </location>
</feature>
<gene>
    <name evidence="2" type="ORF">FG382_18725</name>
</gene>
<keyword evidence="1" id="KW-1133">Transmembrane helix</keyword>
<dbReference type="InterPro" id="IPR011737">
    <property type="entry name" value="CHP02206_TP0381"/>
</dbReference>
<dbReference type="NCBIfam" id="TIGR02206">
    <property type="entry name" value="intg_mem_TP0381"/>
    <property type="match status" value="1"/>
</dbReference>
<sequence length="238" mass="27786">MKENTITTFVLFSLEHLIAITVLFISLLLLYMFRNVLACPFTNILLFERLFAISLLIMEVSYHLILILEGKWSFSESLPLHLCSLSLFCSCFLLWTGSKRLYDFIFFAGMGGALQAVLTPSIIVHFPDFKFIQFFYVHIGIILTAFYLHWVKGYWPTFKGIIQTMLVLNIIFPFIFILNILVQGNYMFLREKPINGSLLDFLGPYPWYIISLEIVAFSIFVLVWLIFRKWKATQNDLT</sequence>
<dbReference type="EMBL" id="VDGH01000012">
    <property type="protein sequence ID" value="TQR09779.1"/>
    <property type="molecule type" value="Genomic_DNA"/>
</dbReference>
<organism evidence="2 3">
    <name type="scientific">Psychrobacillus lasiicapitis</name>
    <dbReference type="NCBI Taxonomy" id="1636719"/>
    <lineage>
        <taxon>Bacteria</taxon>
        <taxon>Bacillati</taxon>
        <taxon>Bacillota</taxon>
        <taxon>Bacilli</taxon>
        <taxon>Bacillales</taxon>
        <taxon>Bacillaceae</taxon>
        <taxon>Psychrobacillus</taxon>
    </lineage>
</organism>
<dbReference type="AlphaFoldDB" id="A0A544SX41"/>
<evidence type="ECO:0000313" key="2">
    <source>
        <dbReference type="EMBL" id="TQR09779.1"/>
    </source>
</evidence>
<feature type="transmembrane region" description="Helical" evidence="1">
    <location>
        <begin position="45"/>
        <end position="66"/>
    </location>
</feature>
<dbReference type="OrthoDB" id="9813172at2"/>
<evidence type="ECO:0000313" key="3">
    <source>
        <dbReference type="Proteomes" id="UP000317316"/>
    </source>
</evidence>
<dbReference type="Proteomes" id="UP000317316">
    <property type="component" value="Unassembled WGS sequence"/>
</dbReference>
<feature type="transmembrane region" description="Helical" evidence="1">
    <location>
        <begin position="131"/>
        <end position="150"/>
    </location>
</feature>
<dbReference type="Pfam" id="PF14808">
    <property type="entry name" value="TMEM164"/>
    <property type="match status" value="1"/>
</dbReference>
<feature type="transmembrane region" description="Helical" evidence="1">
    <location>
        <begin position="104"/>
        <end position="125"/>
    </location>
</feature>